<evidence type="ECO:0000256" key="10">
    <source>
        <dbReference type="PIRNR" id="PIRNR000706"/>
    </source>
</evidence>
<comment type="caution">
    <text evidence="14">The sequence shown here is derived from an EMBL/GenBank/DDBJ whole genome shotgun (WGS) entry which is preliminary data.</text>
</comment>
<organism evidence="14 15">
    <name type="scientific">Pseudochrobactrum asaccharolyticum</name>
    <dbReference type="NCBI Taxonomy" id="354351"/>
    <lineage>
        <taxon>Bacteria</taxon>
        <taxon>Pseudomonadati</taxon>
        <taxon>Pseudomonadota</taxon>
        <taxon>Alphaproteobacteria</taxon>
        <taxon>Hyphomicrobiales</taxon>
        <taxon>Brucellaceae</taxon>
        <taxon>Pseudochrobactrum</taxon>
    </lineage>
</organism>
<feature type="binding site" evidence="12">
    <location>
        <position position="202"/>
    </location>
    <ligand>
        <name>Mg(2+)</name>
        <dbReference type="ChEBI" id="CHEBI:18420"/>
    </ligand>
</feature>
<evidence type="ECO:0000256" key="9">
    <source>
        <dbReference type="ARBA" id="ARBA00048925"/>
    </source>
</evidence>
<evidence type="ECO:0000256" key="12">
    <source>
        <dbReference type="PIRSR" id="PIRSR000706-2"/>
    </source>
</evidence>
<dbReference type="RefSeq" id="WP_245416607.1">
    <property type="nucleotide sequence ID" value="NZ_JBHEEG010000009.1"/>
</dbReference>
<dbReference type="EC" id="2.7.1.95" evidence="2"/>
<accession>A0A366DPY4</accession>
<dbReference type="GO" id="GO:0008910">
    <property type="term" value="F:kanamycin kinase activity"/>
    <property type="evidence" value="ECO:0007669"/>
    <property type="project" value="UniProtKB-EC"/>
</dbReference>
<dbReference type="PIRSF" id="PIRSF000706">
    <property type="entry name" value="Kanamycin_kin"/>
    <property type="match status" value="1"/>
</dbReference>
<dbReference type="SUPFAM" id="SSF56112">
    <property type="entry name" value="Protein kinase-like (PK-like)"/>
    <property type="match status" value="1"/>
</dbReference>
<dbReference type="InterPro" id="IPR002575">
    <property type="entry name" value="Aminoglycoside_PTrfase"/>
</dbReference>
<evidence type="ECO:0000256" key="3">
    <source>
        <dbReference type="ARBA" id="ARBA00017903"/>
    </source>
</evidence>
<evidence type="ECO:0000256" key="4">
    <source>
        <dbReference type="ARBA" id="ARBA00022679"/>
    </source>
</evidence>
<evidence type="ECO:0000256" key="7">
    <source>
        <dbReference type="ARBA" id="ARBA00022840"/>
    </source>
</evidence>
<dbReference type="Proteomes" id="UP000252893">
    <property type="component" value="Unassembled WGS sequence"/>
</dbReference>
<feature type="active site" description="Proton acceptor" evidence="11">
    <location>
        <position position="197"/>
    </location>
</feature>
<dbReference type="PANTHER" id="PTHR21310:SF41">
    <property type="entry name" value="3'-PHOSPHOTRANSFERASE, PUTATIVE-RELATED"/>
    <property type="match status" value="1"/>
</dbReference>
<dbReference type="EMBL" id="QNRH01000007">
    <property type="protein sequence ID" value="RBO92136.1"/>
    <property type="molecule type" value="Genomic_DNA"/>
</dbReference>
<sequence>MSDIREITAEFPDLPEPMQQQAPGRIAKRNVVGMSGGTVYRLCDTAGKPDLYLKQGGGSVATDITDEMVRLNWLEQYISVPQVIAFTAQSDQAWLLMSALTGRTAYQRLTEEPEARPQIVDALAGFLRQIHTIPAQSCPFNSDHHLRLARAHQRLQAGLVDTDDFGTLYEGQTAQQVWDDITALLPLETKTVVTHGDFSLDNILMDGNTVTGCIDTGRVGLADPYQDLAILWDCLGEFSPALQDRLFPAYGITAPDQKKLRFHLGLDEFF</sequence>
<keyword evidence="7 10" id="KW-0067">ATP-binding</keyword>
<keyword evidence="12" id="KW-0460">Magnesium</keyword>
<dbReference type="GO" id="GO:0046677">
    <property type="term" value="P:response to antibiotic"/>
    <property type="evidence" value="ECO:0007669"/>
    <property type="project" value="UniProtKB-KW"/>
</dbReference>
<evidence type="ECO:0000256" key="5">
    <source>
        <dbReference type="ARBA" id="ARBA00022741"/>
    </source>
</evidence>
<keyword evidence="12" id="KW-0479">Metal-binding</keyword>
<keyword evidence="5 10" id="KW-0547">Nucleotide-binding</keyword>
<dbReference type="GO" id="GO:0005524">
    <property type="term" value="F:ATP binding"/>
    <property type="evidence" value="ECO:0007669"/>
    <property type="project" value="UniProtKB-KW"/>
</dbReference>
<keyword evidence="6 10" id="KW-0418">Kinase</keyword>
<evidence type="ECO:0000259" key="13">
    <source>
        <dbReference type="Pfam" id="PF01636"/>
    </source>
</evidence>
<comment type="similarity">
    <text evidence="1 10">Belongs to the aminoglycoside phosphotransferase family.</text>
</comment>
<dbReference type="Gene3D" id="3.30.200.20">
    <property type="entry name" value="Phosphorylase Kinase, domain 1"/>
    <property type="match status" value="1"/>
</dbReference>
<keyword evidence="15" id="KW-1185">Reference proteome</keyword>
<dbReference type="Gene3D" id="3.90.1200.10">
    <property type="match status" value="1"/>
</dbReference>
<proteinExistence type="inferred from homology"/>
<feature type="domain" description="Aminoglycoside phosphotransferase" evidence="13">
    <location>
        <begin position="39"/>
        <end position="261"/>
    </location>
</feature>
<evidence type="ECO:0000256" key="8">
    <source>
        <dbReference type="ARBA" id="ARBA00023251"/>
    </source>
</evidence>
<dbReference type="CDD" id="cd05150">
    <property type="entry name" value="APH"/>
    <property type="match status" value="1"/>
</dbReference>
<dbReference type="InterPro" id="IPR024165">
    <property type="entry name" value="Kan/Strep_kinase"/>
</dbReference>
<evidence type="ECO:0000256" key="6">
    <source>
        <dbReference type="ARBA" id="ARBA00022777"/>
    </source>
</evidence>
<comment type="catalytic activity">
    <reaction evidence="9">
        <text>kanamycin A + ATP = kanamycin 3'-phosphate + ADP + H(+)</text>
        <dbReference type="Rhea" id="RHEA:24256"/>
        <dbReference type="ChEBI" id="CHEBI:15378"/>
        <dbReference type="ChEBI" id="CHEBI:30616"/>
        <dbReference type="ChEBI" id="CHEBI:57909"/>
        <dbReference type="ChEBI" id="CHEBI:58214"/>
        <dbReference type="ChEBI" id="CHEBI:456216"/>
        <dbReference type="EC" id="2.7.1.95"/>
    </reaction>
</comment>
<feature type="binding site" evidence="12">
    <location>
        <position position="215"/>
    </location>
    <ligand>
        <name>Mg(2+)</name>
        <dbReference type="ChEBI" id="CHEBI:18420"/>
    </ligand>
</feature>
<keyword evidence="8 10" id="KW-0046">Antibiotic resistance</keyword>
<evidence type="ECO:0000256" key="11">
    <source>
        <dbReference type="PIRSR" id="PIRSR000706-1"/>
    </source>
</evidence>
<name>A0A366DPY4_9HYPH</name>
<dbReference type="Pfam" id="PF01636">
    <property type="entry name" value="APH"/>
    <property type="match status" value="1"/>
</dbReference>
<dbReference type="InterPro" id="IPR011009">
    <property type="entry name" value="Kinase-like_dom_sf"/>
</dbReference>
<dbReference type="AlphaFoldDB" id="A0A366DPY4"/>
<gene>
    <name evidence="14" type="ORF">DFR47_10735</name>
</gene>
<dbReference type="InterPro" id="IPR051678">
    <property type="entry name" value="AGP_Transferase"/>
</dbReference>
<evidence type="ECO:0000256" key="2">
    <source>
        <dbReference type="ARBA" id="ARBA00012193"/>
    </source>
</evidence>
<evidence type="ECO:0000313" key="15">
    <source>
        <dbReference type="Proteomes" id="UP000252893"/>
    </source>
</evidence>
<dbReference type="GO" id="GO:0046872">
    <property type="term" value="F:metal ion binding"/>
    <property type="evidence" value="ECO:0007669"/>
    <property type="project" value="UniProtKB-KW"/>
</dbReference>
<dbReference type="PANTHER" id="PTHR21310">
    <property type="entry name" value="AMINOGLYCOSIDE PHOSPHOTRANSFERASE-RELATED-RELATED"/>
    <property type="match status" value="1"/>
</dbReference>
<protein>
    <recommendedName>
        <fullName evidence="3">Aminoglycoside 3'-phosphotransferase</fullName>
        <ecNumber evidence="2">2.7.1.95</ecNumber>
    </recommendedName>
</protein>
<keyword evidence="4 10" id="KW-0808">Transferase</keyword>
<evidence type="ECO:0000313" key="14">
    <source>
        <dbReference type="EMBL" id="RBO92136.1"/>
    </source>
</evidence>
<dbReference type="NCBIfam" id="NF033068">
    <property type="entry name" value="APH_3p"/>
    <property type="match status" value="1"/>
</dbReference>
<reference evidence="14 15" key="1">
    <citation type="submission" date="2018-06" db="EMBL/GenBank/DDBJ databases">
        <title>Genomic Encyclopedia of Type Strains, Phase IV (KMG-IV): sequencing the most valuable type-strain genomes for metagenomic binning, comparative biology and taxonomic classification.</title>
        <authorList>
            <person name="Goeker M."/>
        </authorList>
    </citation>
    <scope>NUCLEOTIDE SEQUENCE [LARGE SCALE GENOMIC DNA]</scope>
    <source>
        <strain evidence="14 15">DSM 25619</strain>
    </source>
</reference>
<evidence type="ECO:0000256" key="1">
    <source>
        <dbReference type="ARBA" id="ARBA00006219"/>
    </source>
</evidence>